<organism evidence="1 2">
    <name type="scientific">Streptomyces achmelvichensis</name>
    <dbReference type="NCBI Taxonomy" id="3134111"/>
    <lineage>
        <taxon>Bacteria</taxon>
        <taxon>Bacillati</taxon>
        <taxon>Actinomycetota</taxon>
        <taxon>Actinomycetes</taxon>
        <taxon>Kitasatosporales</taxon>
        <taxon>Streptomycetaceae</taxon>
        <taxon>Streptomyces</taxon>
    </lineage>
</organism>
<dbReference type="Proteomes" id="UP001377168">
    <property type="component" value="Unassembled WGS sequence"/>
</dbReference>
<dbReference type="EMBL" id="JBBKAJ010000022">
    <property type="protein sequence ID" value="MEJ8639689.1"/>
    <property type="molecule type" value="Genomic_DNA"/>
</dbReference>
<evidence type="ECO:0000313" key="1">
    <source>
        <dbReference type="EMBL" id="MEJ8639689.1"/>
    </source>
</evidence>
<keyword evidence="2" id="KW-1185">Reference proteome</keyword>
<proteinExistence type="predicted"/>
<evidence type="ECO:0000313" key="2">
    <source>
        <dbReference type="Proteomes" id="UP001377168"/>
    </source>
</evidence>
<sequence length="52" mass="5855">MLQTTAVPVAGDLQLAAAQRLGTTLWRYPFQEDIVPPTVFKVAREDPDEEIR</sequence>
<accession>A0ACC6Q7P1</accession>
<protein>
    <submittedName>
        <fullName evidence="1">Uncharacterized protein</fullName>
    </submittedName>
</protein>
<gene>
    <name evidence="1" type="ORF">WKI67_40780</name>
</gene>
<reference evidence="1" key="1">
    <citation type="submission" date="2024-03" db="EMBL/GenBank/DDBJ databases">
        <title>Novel Streptomyces species of biotechnological and ecological value are a feature of Machair soil.</title>
        <authorList>
            <person name="Prole J.R."/>
            <person name="Goodfellow M."/>
            <person name="Allenby N."/>
            <person name="Ward A.C."/>
        </authorList>
    </citation>
    <scope>NUCLEOTIDE SEQUENCE</scope>
    <source>
        <strain evidence="1">MS2.AVA.5</strain>
    </source>
</reference>
<name>A0ACC6Q7P1_9ACTN</name>
<comment type="caution">
    <text evidence="1">The sequence shown here is derived from an EMBL/GenBank/DDBJ whole genome shotgun (WGS) entry which is preliminary data.</text>
</comment>